<dbReference type="SUPFAM" id="SSF52540">
    <property type="entry name" value="P-loop containing nucleoside triphosphate hydrolases"/>
    <property type="match status" value="1"/>
</dbReference>
<dbReference type="Gene3D" id="1.10.260.40">
    <property type="entry name" value="lambda repressor-like DNA-binding domains"/>
    <property type="match status" value="1"/>
</dbReference>
<dbReference type="PRINTS" id="PR00364">
    <property type="entry name" value="DISEASERSIST"/>
</dbReference>
<accession>A0ABP6N0X1</accession>
<sequence length="761" mass="80641">MVLPGNRTTPGQRPDTAALVSIIQLMNDSSRPARKTSSFAAMLRDLREARSLTQQELAAAAGLSVDAVSALERGRRTQPQPRTVRSLASALQLRDADRIALLSALGRAGDGALEMPPRTLTPHRPSPPAVPVFGRDDEVAEIVAALRTTRGRLVTLTGPGGVGKTTIALVVANMVAADHPGGVYFADLTNVTDPDDVVAVMARAAGSHADTVTGLGAHLAGAPVLLVLDNLERVTACGPQLVELLAASPDAVILATSRVPLRVRREREVRIAPLGPAAAVRLFDERLAAAGVPPSPGSEDDGAVAQLCRRADGLPLAIELLAAGAARLGPRALLKWVDQLPDLPVAGPRDLPARQRTMAATVEWSCRILGPAARRLLPRLAMVPGSFSLNTVDAIAAPDATGAAGAAGALAELIEHSLVTRSDDAGPAGRFRLLEPVRRYALKTLEPADRTQVRRSVARWALRAAREQGARIRGHGDMTAVEQIEVDRHVLRLGFDQLVDDYRHDDAAELLWSVWLPLWMTGHTHEGLAWTDRLHEDALSERARARWLVARAGFNRVAADLFVTAERAMRLAERIDDASLAAEAAIFASAAALRLEDFDGSEALLARAEAHVKTRLDVERDVWAAVHVPIGRGDGALLRGDRSAAARHWRAAAATAQELGSGFSVAAVLAECAQAARGEGRLDDAAVMLAVAGELVPRRDGHRPGAHLAGVAAAVAADLGDVVSAQWWEGVAGSAAPLDTDELGERFRELVRRADTVSGRD</sequence>
<proteinExistence type="predicted"/>
<comment type="caution">
    <text evidence="3">The sequence shown here is derived from an EMBL/GenBank/DDBJ whole genome shotgun (WGS) entry which is preliminary data.</text>
</comment>
<evidence type="ECO:0000256" key="1">
    <source>
        <dbReference type="SAM" id="MobiDB-lite"/>
    </source>
</evidence>
<dbReference type="PANTHER" id="PTHR47691">
    <property type="entry name" value="REGULATOR-RELATED"/>
    <property type="match status" value="1"/>
</dbReference>
<evidence type="ECO:0000259" key="2">
    <source>
        <dbReference type="PROSITE" id="PS50943"/>
    </source>
</evidence>
<dbReference type="Proteomes" id="UP001500320">
    <property type="component" value="Unassembled WGS sequence"/>
</dbReference>
<name>A0ABP6N0X1_9ACTN</name>
<dbReference type="SUPFAM" id="SSF47413">
    <property type="entry name" value="lambda repressor-like DNA-binding domains"/>
    <property type="match status" value="1"/>
</dbReference>
<dbReference type="InterPro" id="IPR058852">
    <property type="entry name" value="HTH_77"/>
</dbReference>
<dbReference type="InterPro" id="IPR001387">
    <property type="entry name" value="Cro/C1-type_HTH"/>
</dbReference>
<dbReference type="SMART" id="SM00382">
    <property type="entry name" value="AAA"/>
    <property type="match status" value="1"/>
</dbReference>
<dbReference type="PROSITE" id="PS50943">
    <property type="entry name" value="HTH_CROC1"/>
    <property type="match status" value="1"/>
</dbReference>
<evidence type="ECO:0000313" key="4">
    <source>
        <dbReference type="Proteomes" id="UP001500320"/>
    </source>
</evidence>
<dbReference type="InterPro" id="IPR003593">
    <property type="entry name" value="AAA+_ATPase"/>
</dbReference>
<dbReference type="InterPro" id="IPR027417">
    <property type="entry name" value="P-loop_NTPase"/>
</dbReference>
<dbReference type="Gene3D" id="3.40.50.300">
    <property type="entry name" value="P-loop containing nucleotide triphosphate hydrolases"/>
    <property type="match status" value="1"/>
</dbReference>
<dbReference type="EMBL" id="BAAAUT010000016">
    <property type="protein sequence ID" value="GAA3133010.1"/>
    <property type="molecule type" value="Genomic_DNA"/>
</dbReference>
<evidence type="ECO:0000313" key="3">
    <source>
        <dbReference type="EMBL" id="GAA3133010.1"/>
    </source>
</evidence>
<protein>
    <recommendedName>
        <fullName evidence="2">HTH cro/C1-type domain-containing protein</fullName>
    </recommendedName>
</protein>
<dbReference type="PANTHER" id="PTHR47691:SF3">
    <property type="entry name" value="HTH-TYPE TRANSCRIPTIONAL REGULATOR RV0890C-RELATED"/>
    <property type="match status" value="1"/>
</dbReference>
<dbReference type="Pfam" id="PF25872">
    <property type="entry name" value="HTH_77"/>
    <property type="match status" value="1"/>
</dbReference>
<dbReference type="Pfam" id="PF13560">
    <property type="entry name" value="HTH_31"/>
    <property type="match status" value="1"/>
</dbReference>
<dbReference type="SMART" id="SM00530">
    <property type="entry name" value="HTH_XRE"/>
    <property type="match status" value="1"/>
</dbReference>
<dbReference type="CDD" id="cd00093">
    <property type="entry name" value="HTH_XRE"/>
    <property type="match status" value="1"/>
</dbReference>
<reference evidence="4" key="1">
    <citation type="journal article" date="2019" name="Int. J. Syst. Evol. Microbiol.">
        <title>The Global Catalogue of Microorganisms (GCM) 10K type strain sequencing project: providing services to taxonomists for standard genome sequencing and annotation.</title>
        <authorList>
            <consortium name="The Broad Institute Genomics Platform"/>
            <consortium name="The Broad Institute Genome Sequencing Center for Infectious Disease"/>
            <person name="Wu L."/>
            <person name="Ma J."/>
        </authorList>
    </citation>
    <scope>NUCLEOTIDE SEQUENCE [LARGE SCALE GENOMIC DNA]</scope>
    <source>
        <strain evidence="4">JCM 9373</strain>
    </source>
</reference>
<keyword evidence="4" id="KW-1185">Reference proteome</keyword>
<gene>
    <name evidence="3" type="ORF">GCM10010466_24520</name>
</gene>
<dbReference type="InterPro" id="IPR010982">
    <property type="entry name" value="Lambda_DNA-bd_dom_sf"/>
</dbReference>
<organism evidence="3 4">
    <name type="scientific">Planomonospora alba</name>
    <dbReference type="NCBI Taxonomy" id="161354"/>
    <lineage>
        <taxon>Bacteria</taxon>
        <taxon>Bacillati</taxon>
        <taxon>Actinomycetota</taxon>
        <taxon>Actinomycetes</taxon>
        <taxon>Streptosporangiales</taxon>
        <taxon>Streptosporangiaceae</taxon>
        <taxon>Planomonospora</taxon>
    </lineage>
</organism>
<feature type="region of interest" description="Disordered" evidence="1">
    <location>
        <begin position="113"/>
        <end position="133"/>
    </location>
</feature>
<feature type="domain" description="HTH cro/C1-type" evidence="2">
    <location>
        <begin position="43"/>
        <end position="99"/>
    </location>
</feature>